<dbReference type="SUPFAM" id="SSF50978">
    <property type="entry name" value="WD40 repeat-like"/>
    <property type="match status" value="1"/>
</dbReference>
<dbReference type="GO" id="GO:0043161">
    <property type="term" value="P:proteasome-mediated ubiquitin-dependent protein catabolic process"/>
    <property type="evidence" value="ECO:0007669"/>
    <property type="project" value="TreeGrafter"/>
</dbReference>
<evidence type="ECO:0000313" key="6">
    <source>
        <dbReference type="EMBL" id="KAL1495631.1"/>
    </source>
</evidence>
<dbReference type="PROSITE" id="PS50294">
    <property type="entry name" value="WD_REPEATS_REGION"/>
    <property type="match status" value="2"/>
</dbReference>
<dbReference type="Gene3D" id="2.130.10.10">
    <property type="entry name" value="YVTN repeat-like/Quinoprotein amine dehydrogenase"/>
    <property type="match status" value="2"/>
</dbReference>
<reference evidence="6 7" key="1">
    <citation type="journal article" date="2024" name="Science">
        <title>Giant polyketide synthase enzymes in the biosynthesis of giant marine polyether toxins.</title>
        <authorList>
            <person name="Fallon T.R."/>
            <person name="Shende V.V."/>
            <person name="Wierzbicki I.H."/>
            <person name="Pendleton A.L."/>
            <person name="Watervoot N.F."/>
            <person name="Auber R.P."/>
            <person name="Gonzalez D.J."/>
            <person name="Wisecaver J.H."/>
            <person name="Moore B.S."/>
        </authorList>
    </citation>
    <scope>NUCLEOTIDE SEQUENCE [LARGE SCALE GENOMIC DNA]</scope>
    <source>
        <strain evidence="6 7">12B1</strain>
    </source>
</reference>
<keyword evidence="1" id="KW-0963">Cytoplasm</keyword>
<dbReference type="GO" id="GO:0043130">
    <property type="term" value="F:ubiquitin binding"/>
    <property type="evidence" value="ECO:0007669"/>
    <property type="project" value="TreeGrafter"/>
</dbReference>
<dbReference type="SMART" id="SM00320">
    <property type="entry name" value="WD40"/>
    <property type="match status" value="6"/>
</dbReference>
<feature type="compositionally biased region" description="Gly residues" evidence="5">
    <location>
        <begin position="1"/>
        <end position="17"/>
    </location>
</feature>
<evidence type="ECO:0000256" key="4">
    <source>
        <dbReference type="PROSITE-ProRule" id="PRU00221"/>
    </source>
</evidence>
<feature type="repeat" description="WD" evidence="4">
    <location>
        <begin position="340"/>
        <end position="373"/>
    </location>
</feature>
<evidence type="ECO:0000256" key="1">
    <source>
        <dbReference type="ARBA" id="ARBA00022490"/>
    </source>
</evidence>
<dbReference type="AlphaFoldDB" id="A0AB34I9P4"/>
<comment type="caution">
    <text evidence="6">The sequence shown here is derived from an EMBL/GenBank/DDBJ whole genome shotgun (WGS) entry which is preliminary data.</text>
</comment>
<keyword evidence="7" id="KW-1185">Reference proteome</keyword>
<dbReference type="InterPro" id="IPR001680">
    <property type="entry name" value="WD40_rpt"/>
</dbReference>
<sequence length="373" mass="39213">MSSSRGRGGFGGRGAFGGNSTFGSPNGASGKATSKGARGGKGGRYDNNWGGSRGRGGKGGKGKAAESSLPKSQAVLVGHTDTVTGLAVDEARKQFFSGSLDATVKVWSWEAGFQCVHTVSAGAPVECILSLDSWLFAGTAATTGAGGVVNGVVRVWHMDNGFEQTLEGHQDIFTLAQGGVYLFSGGDDMGVKTWQYANDKFEPLINLTGHTAPIQDMKVVGNALISADRTGNVIFWDLATGQQTNALQTGHTNNLLALWVEDTCLFTSALDGVVKVWDAAGTLLFEQSVTNQSHQPSGITAMLVTSDAAENSVLVTACSDKALKMWLMPTFDKRGILNTRVGHSDCVRCLAKGPGNSFFSGSMDHTIIVWEFM</sequence>
<dbReference type="GO" id="GO:0005634">
    <property type="term" value="C:nucleus"/>
    <property type="evidence" value="ECO:0007669"/>
    <property type="project" value="TreeGrafter"/>
</dbReference>
<dbReference type="Pfam" id="PF00400">
    <property type="entry name" value="WD40"/>
    <property type="match status" value="4"/>
</dbReference>
<dbReference type="EMBL" id="JBGBPQ010000031">
    <property type="protein sequence ID" value="KAL1495631.1"/>
    <property type="molecule type" value="Genomic_DNA"/>
</dbReference>
<dbReference type="GO" id="GO:0010992">
    <property type="term" value="P:ubiquitin recycling"/>
    <property type="evidence" value="ECO:0007669"/>
    <property type="project" value="TreeGrafter"/>
</dbReference>
<dbReference type="PANTHER" id="PTHR19849:SF0">
    <property type="entry name" value="PHOSPHOLIPASE A-2-ACTIVATING PROTEIN"/>
    <property type="match status" value="1"/>
</dbReference>
<gene>
    <name evidence="6" type="ORF">AB1Y20_016498</name>
</gene>
<protein>
    <recommendedName>
        <fullName evidence="8">Guanine nucleotide-binding protein subunit beta-like protein</fullName>
    </recommendedName>
</protein>
<proteinExistence type="predicted"/>
<name>A0AB34I9P4_PRYPA</name>
<evidence type="ECO:0000256" key="2">
    <source>
        <dbReference type="ARBA" id="ARBA00022574"/>
    </source>
</evidence>
<keyword evidence="3" id="KW-0677">Repeat</keyword>
<feature type="repeat" description="WD" evidence="4">
    <location>
        <begin position="207"/>
        <end position="246"/>
    </location>
</feature>
<evidence type="ECO:0000313" key="7">
    <source>
        <dbReference type="Proteomes" id="UP001515480"/>
    </source>
</evidence>
<evidence type="ECO:0000256" key="3">
    <source>
        <dbReference type="ARBA" id="ARBA00022737"/>
    </source>
</evidence>
<evidence type="ECO:0008006" key="8">
    <source>
        <dbReference type="Google" id="ProtNLM"/>
    </source>
</evidence>
<dbReference type="InterPro" id="IPR015943">
    <property type="entry name" value="WD40/YVTN_repeat-like_dom_sf"/>
</dbReference>
<dbReference type="PROSITE" id="PS50082">
    <property type="entry name" value="WD_REPEATS_2"/>
    <property type="match status" value="3"/>
</dbReference>
<dbReference type="GO" id="GO:0005737">
    <property type="term" value="C:cytoplasm"/>
    <property type="evidence" value="ECO:0007669"/>
    <property type="project" value="TreeGrafter"/>
</dbReference>
<keyword evidence="2 4" id="KW-0853">WD repeat</keyword>
<feature type="region of interest" description="Disordered" evidence="5">
    <location>
        <begin position="1"/>
        <end position="71"/>
    </location>
</feature>
<accession>A0AB34I9P4</accession>
<evidence type="ECO:0000256" key="5">
    <source>
        <dbReference type="SAM" id="MobiDB-lite"/>
    </source>
</evidence>
<dbReference type="Proteomes" id="UP001515480">
    <property type="component" value="Unassembled WGS sequence"/>
</dbReference>
<dbReference type="InterPro" id="IPR036322">
    <property type="entry name" value="WD40_repeat_dom_sf"/>
</dbReference>
<dbReference type="PANTHER" id="PTHR19849">
    <property type="entry name" value="PHOSPHOLIPASE A-2-ACTIVATING PROTEIN"/>
    <property type="match status" value="1"/>
</dbReference>
<feature type="repeat" description="WD" evidence="4">
    <location>
        <begin position="76"/>
        <end position="108"/>
    </location>
</feature>
<organism evidence="6 7">
    <name type="scientific">Prymnesium parvum</name>
    <name type="common">Toxic golden alga</name>
    <dbReference type="NCBI Taxonomy" id="97485"/>
    <lineage>
        <taxon>Eukaryota</taxon>
        <taxon>Haptista</taxon>
        <taxon>Haptophyta</taxon>
        <taxon>Prymnesiophyceae</taxon>
        <taxon>Prymnesiales</taxon>
        <taxon>Prymnesiaceae</taxon>
        <taxon>Prymnesium</taxon>
    </lineage>
</organism>